<keyword evidence="4" id="KW-0804">Transcription</keyword>
<feature type="compositionally biased region" description="Acidic residues" evidence="6">
    <location>
        <begin position="326"/>
        <end position="337"/>
    </location>
</feature>
<protein>
    <submittedName>
        <fullName evidence="8">Putative bhlh family transcription factor protein</fullName>
    </submittedName>
</protein>
<dbReference type="GO" id="GO:0000978">
    <property type="term" value="F:RNA polymerase II cis-regulatory region sequence-specific DNA binding"/>
    <property type="evidence" value="ECO:0007669"/>
    <property type="project" value="TreeGrafter"/>
</dbReference>
<accession>A0A420IXF9</accession>
<dbReference type="PANTHER" id="PTHR15741:SF27">
    <property type="entry name" value="TRANSCRIPTION FACTOR AP-4"/>
    <property type="match status" value="1"/>
</dbReference>
<organism evidence="8 9">
    <name type="scientific">Golovinomyces cichoracearum</name>
    <dbReference type="NCBI Taxonomy" id="62708"/>
    <lineage>
        <taxon>Eukaryota</taxon>
        <taxon>Fungi</taxon>
        <taxon>Dikarya</taxon>
        <taxon>Ascomycota</taxon>
        <taxon>Pezizomycotina</taxon>
        <taxon>Leotiomycetes</taxon>
        <taxon>Erysiphales</taxon>
        <taxon>Erysiphaceae</taxon>
        <taxon>Golovinomyces</taxon>
    </lineage>
</organism>
<dbReference type="PANTHER" id="PTHR15741">
    <property type="entry name" value="BASIC HELIX-LOOP-HELIX ZIP TRANSCRIPTION FACTOR"/>
    <property type="match status" value="1"/>
</dbReference>
<dbReference type="Gene3D" id="4.10.280.10">
    <property type="entry name" value="Helix-loop-helix DNA-binding domain"/>
    <property type="match status" value="1"/>
</dbReference>
<dbReference type="InterPro" id="IPR036638">
    <property type="entry name" value="HLH_DNA-bd_sf"/>
</dbReference>
<dbReference type="AlphaFoldDB" id="A0A420IXF9"/>
<evidence type="ECO:0000256" key="2">
    <source>
        <dbReference type="ARBA" id="ARBA00023015"/>
    </source>
</evidence>
<keyword evidence="2" id="KW-0805">Transcription regulation</keyword>
<dbReference type="InterPro" id="IPR011598">
    <property type="entry name" value="bHLH_dom"/>
</dbReference>
<dbReference type="GO" id="GO:0005634">
    <property type="term" value="C:nucleus"/>
    <property type="evidence" value="ECO:0007669"/>
    <property type="project" value="UniProtKB-SubCell"/>
</dbReference>
<feature type="region of interest" description="Disordered" evidence="6">
    <location>
        <begin position="324"/>
        <end position="344"/>
    </location>
</feature>
<gene>
    <name evidence="8" type="ORF">GcM1_204044</name>
</gene>
<proteinExistence type="predicted"/>
<dbReference type="GO" id="GO:0000981">
    <property type="term" value="F:DNA-binding transcription factor activity, RNA polymerase II-specific"/>
    <property type="evidence" value="ECO:0007669"/>
    <property type="project" value="TreeGrafter"/>
</dbReference>
<feature type="region of interest" description="Disordered" evidence="6">
    <location>
        <begin position="367"/>
        <end position="405"/>
    </location>
</feature>
<reference evidence="8 9" key="1">
    <citation type="journal article" date="2018" name="BMC Genomics">
        <title>Comparative genome analyses reveal sequence features reflecting distinct modes of host-adaptation between dicot and monocot powdery mildew.</title>
        <authorList>
            <person name="Wu Y."/>
            <person name="Ma X."/>
            <person name="Pan Z."/>
            <person name="Kale S.D."/>
            <person name="Song Y."/>
            <person name="King H."/>
            <person name="Zhang Q."/>
            <person name="Presley C."/>
            <person name="Deng X."/>
            <person name="Wei C.I."/>
            <person name="Xiao S."/>
        </authorList>
    </citation>
    <scope>NUCLEOTIDE SEQUENCE [LARGE SCALE GENOMIC DNA]</scope>
    <source>
        <strain evidence="8">UMSG1</strain>
    </source>
</reference>
<dbReference type="SMART" id="SM00353">
    <property type="entry name" value="HLH"/>
    <property type="match status" value="1"/>
</dbReference>
<evidence type="ECO:0000256" key="6">
    <source>
        <dbReference type="SAM" id="MobiDB-lite"/>
    </source>
</evidence>
<sequence>MVLMLAVQCPSMGSSKPPNLEMPFGYSFDNSGSNHSFPSPATPAPGPSLLDDNESKFLENFFNGVSSDQFNYDFFNHNDANNLGMGCEPLPPTFMGTSSSYGNHSQPGSRNVLMSLDFGPANSPLILDSASVPITSNEVLQTASLLQNVTNEPSHSVDDKNDFRNRETQLLSVDGPDVAETMTQPLAVVRPIFEPRSLENCYVNEFIHTDVIFDDQSAALMRNQGLNSRADIRWGSDAAFATSQGFITPFSRDSVSASERYHLHAIETALSLPQHSALPETSCPPRSVIGKSSLSRQGMNSIGHSCFKNNQNLIASRRGNFVAQEDKDDDDDDDDGDGNLLFPSTTTSKVFANKRKIGIREPVDSTAPEFESIHKRRRSTTSATAKPARENLTEEQKRENHIKSEQKRRTLIREGFEDLNELVPGLQGGGFSKSAVLAQAADWLENLIRGNESLRTKILLMEGRVAEKTK</sequence>
<evidence type="ECO:0000256" key="4">
    <source>
        <dbReference type="ARBA" id="ARBA00023163"/>
    </source>
</evidence>
<comment type="caution">
    <text evidence="8">The sequence shown here is derived from an EMBL/GenBank/DDBJ whole genome shotgun (WGS) entry which is preliminary data.</text>
</comment>
<keyword evidence="5" id="KW-0539">Nucleus</keyword>
<dbReference type="InterPro" id="IPR052207">
    <property type="entry name" value="Max-like/E-box_TFs"/>
</dbReference>
<feature type="domain" description="BHLH" evidence="7">
    <location>
        <begin position="396"/>
        <end position="447"/>
    </location>
</feature>
<dbReference type="EMBL" id="MCBS01020426">
    <property type="protein sequence ID" value="RKF79232.1"/>
    <property type="molecule type" value="Genomic_DNA"/>
</dbReference>
<dbReference type="SUPFAM" id="SSF47459">
    <property type="entry name" value="HLH, helix-loop-helix DNA-binding domain"/>
    <property type="match status" value="1"/>
</dbReference>
<feature type="compositionally biased region" description="Basic and acidic residues" evidence="6">
    <location>
        <begin position="387"/>
        <end position="405"/>
    </location>
</feature>
<name>A0A420IXF9_9PEZI</name>
<evidence type="ECO:0000256" key="3">
    <source>
        <dbReference type="ARBA" id="ARBA00023125"/>
    </source>
</evidence>
<dbReference type="CDD" id="cd11404">
    <property type="entry name" value="bHLHzip_Mlx_like"/>
    <property type="match status" value="1"/>
</dbReference>
<keyword evidence="3" id="KW-0238">DNA-binding</keyword>
<evidence type="ECO:0000259" key="7">
    <source>
        <dbReference type="PROSITE" id="PS50888"/>
    </source>
</evidence>
<dbReference type="Pfam" id="PF00010">
    <property type="entry name" value="HLH"/>
    <property type="match status" value="1"/>
</dbReference>
<dbReference type="Proteomes" id="UP000285326">
    <property type="component" value="Unassembled WGS sequence"/>
</dbReference>
<evidence type="ECO:0000313" key="8">
    <source>
        <dbReference type="EMBL" id="RKF79232.1"/>
    </source>
</evidence>
<dbReference type="GO" id="GO:0046983">
    <property type="term" value="F:protein dimerization activity"/>
    <property type="evidence" value="ECO:0007669"/>
    <property type="project" value="InterPro"/>
</dbReference>
<evidence type="ECO:0000256" key="1">
    <source>
        <dbReference type="ARBA" id="ARBA00004123"/>
    </source>
</evidence>
<comment type="subcellular location">
    <subcellularLocation>
        <location evidence="1">Nucleus</location>
    </subcellularLocation>
</comment>
<dbReference type="PROSITE" id="PS50888">
    <property type="entry name" value="BHLH"/>
    <property type="match status" value="1"/>
</dbReference>
<evidence type="ECO:0000256" key="5">
    <source>
        <dbReference type="ARBA" id="ARBA00023242"/>
    </source>
</evidence>
<evidence type="ECO:0000313" key="9">
    <source>
        <dbReference type="Proteomes" id="UP000285326"/>
    </source>
</evidence>